<comment type="caution">
    <text evidence="2">The sequence shown here is derived from an EMBL/GenBank/DDBJ whole genome shotgun (WGS) entry which is preliminary data.</text>
</comment>
<evidence type="ECO:0000313" key="2">
    <source>
        <dbReference type="EMBL" id="TDD10454.1"/>
    </source>
</evidence>
<gene>
    <name evidence="2" type="ORF">E1294_46115</name>
</gene>
<accession>A0A4R4W4H7</accession>
<dbReference type="EMBL" id="SMKP01000230">
    <property type="protein sequence ID" value="TDD10454.1"/>
    <property type="molecule type" value="Genomic_DNA"/>
</dbReference>
<organism evidence="2 3">
    <name type="scientific">Nonomuraea diastatica</name>
    <dbReference type="NCBI Taxonomy" id="1848329"/>
    <lineage>
        <taxon>Bacteria</taxon>
        <taxon>Bacillati</taxon>
        <taxon>Actinomycetota</taxon>
        <taxon>Actinomycetes</taxon>
        <taxon>Streptosporangiales</taxon>
        <taxon>Streptosporangiaceae</taxon>
        <taxon>Nonomuraea</taxon>
    </lineage>
</organism>
<dbReference type="AlphaFoldDB" id="A0A4R4W4H7"/>
<proteinExistence type="predicted"/>
<keyword evidence="3" id="KW-1185">Reference proteome</keyword>
<dbReference type="Proteomes" id="UP000294543">
    <property type="component" value="Unassembled WGS sequence"/>
</dbReference>
<evidence type="ECO:0000256" key="1">
    <source>
        <dbReference type="SAM" id="MobiDB-lite"/>
    </source>
</evidence>
<dbReference type="RefSeq" id="WP_132518154.1">
    <property type="nucleotide sequence ID" value="NZ_SMKP01000230.1"/>
</dbReference>
<evidence type="ECO:0000313" key="3">
    <source>
        <dbReference type="Proteomes" id="UP000294543"/>
    </source>
</evidence>
<feature type="region of interest" description="Disordered" evidence="1">
    <location>
        <begin position="53"/>
        <end position="74"/>
    </location>
</feature>
<sequence>MSASVPEMASEQPQAAAVCAFCDAKIVKEPVIVEPNRFYWDAVEPQPGVALTNECGARPRPGMGPGAYDVHIPR</sequence>
<reference evidence="2 3" key="1">
    <citation type="submission" date="2019-03" db="EMBL/GenBank/DDBJ databases">
        <title>Draft genome sequences of novel Actinobacteria.</title>
        <authorList>
            <person name="Sahin N."/>
            <person name="Ay H."/>
            <person name="Saygin H."/>
        </authorList>
    </citation>
    <scope>NUCLEOTIDE SEQUENCE [LARGE SCALE GENOMIC DNA]</scope>
    <source>
        <strain evidence="2 3">KC712</strain>
    </source>
</reference>
<name>A0A4R4W4H7_9ACTN</name>
<protein>
    <submittedName>
        <fullName evidence="2">Uncharacterized protein</fullName>
    </submittedName>
</protein>